<evidence type="ECO:0000313" key="3">
    <source>
        <dbReference type="Proteomes" id="UP001279410"/>
    </source>
</evidence>
<keyword evidence="3" id="KW-1185">Reference proteome</keyword>
<dbReference type="GO" id="GO:0008237">
    <property type="term" value="F:metallopeptidase activity"/>
    <property type="evidence" value="ECO:0007669"/>
    <property type="project" value="UniProtKB-KW"/>
</dbReference>
<evidence type="ECO:0000256" key="1">
    <source>
        <dbReference type="SAM" id="MobiDB-lite"/>
    </source>
</evidence>
<dbReference type="Proteomes" id="UP001279410">
    <property type="component" value="Unassembled WGS sequence"/>
</dbReference>
<sequence length="193" mass="20923">MEELLLPGPGCNRRQNIQVEGISGRHPALCPQTVLLRGLCSQVQFVHLRRGGARLKTATQLSNRHHVSPAWCKSAPSGGGEAMSQCPVYGIQSRAVSCLGPLSLSPQPLLCMHMPKPIIQGCYMGSCDMPPTLEVASATTATQTVKMVNPTEGPLLSPTLSHTDTPQHHGRLSHFQQRQSQSWLVDHHDNPST</sequence>
<proteinExistence type="predicted"/>
<gene>
    <name evidence="2" type="ORF">AKAME5_000554500</name>
</gene>
<dbReference type="EMBL" id="BRZM01000014">
    <property type="protein sequence ID" value="GLD52683.1"/>
    <property type="molecule type" value="Genomic_DNA"/>
</dbReference>
<protein>
    <submittedName>
        <fullName evidence="2">A disintegrin and metalloproteinase with thrombospondin motifs 13</fullName>
    </submittedName>
</protein>
<feature type="region of interest" description="Disordered" evidence="1">
    <location>
        <begin position="150"/>
        <end position="193"/>
    </location>
</feature>
<keyword evidence="2" id="KW-0378">Hydrolase</keyword>
<feature type="compositionally biased region" description="Polar residues" evidence="1">
    <location>
        <begin position="174"/>
        <end position="183"/>
    </location>
</feature>
<organism evidence="2 3">
    <name type="scientific">Lates japonicus</name>
    <name type="common">Japanese lates</name>
    <dbReference type="NCBI Taxonomy" id="270547"/>
    <lineage>
        <taxon>Eukaryota</taxon>
        <taxon>Metazoa</taxon>
        <taxon>Chordata</taxon>
        <taxon>Craniata</taxon>
        <taxon>Vertebrata</taxon>
        <taxon>Euteleostomi</taxon>
        <taxon>Actinopterygii</taxon>
        <taxon>Neopterygii</taxon>
        <taxon>Teleostei</taxon>
        <taxon>Neoteleostei</taxon>
        <taxon>Acanthomorphata</taxon>
        <taxon>Carangaria</taxon>
        <taxon>Carangaria incertae sedis</taxon>
        <taxon>Centropomidae</taxon>
        <taxon>Lates</taxon>
    </lineage>
</organism>
<accession>A0AAD3R256</accession>
<evidence type="ECO:0000313" key="2">
    <source>
        <dbReference type="EMBL" id="GLD52683.1"/>
    </source>
</evidence>
<name>A0AAD3R256_LATJO</name>
<reference evidence="2" key="1">
    <citation type="submission" date="2022-08" db="EMBL/GenBank/DDBJ databases">
        <title>Genome sequencing of akame (Lates japonicus).</title>
        <authorList>
            <person name="Hashiguchi Y."/>
            <person name="Takahashi H."/>
        </authorList>
    </citation>
    <scope>NUCLEOTIDE SEQUENCE</scope>
    <source>
        <strain evidence="2">Kochi</strain>
    </source>
</reference>
<dbReference type="AlphaFoldDB" id="A0AAD3R256"/>
<keyword evidence="2" id="KW-0482">Metalloprotease</keyword>
<comment type="caution">
    <text evidence="2">The sequence shown here is derived from an EMBL/GenBank/DDBJ whole genome shotgun (WGS) entry which is preliminary data.</text>
</comment>
<keyword evidence="2" id="KW-0645">Protease</keyword>